<feature type="transmembrane region" description="Helical" evidence="1">
    <location>
        <begin position="61"/>
        <end position="80"/>
    </location>
</feature>
<dbReference type="Proteomes" id="UP000824202">
    <property type="component" value="Unassembled WGS sequence"/>
</dbReference>
<reference evidence="2" key="2">
    <citation type="submission" date="2021-04" db="EMBL/GenBank/DDBJ databases">
        <authorList>
            <person name="Gilroy R."/>
        </authorList>
    </citation>
    <scope>NUCLEOTIDE SEQUENCE</scope>
    <source>
        <strain evidence="2">23274</strain>
    </source>
</reference>
<keyword evidence="1" id="KW-0472">Membrane</keyword>
<gene>
    <name evidence="2" type="ORF">H9863_01875</name>
</gene>
<proteinExistence type="predicted"/>
<protein>
    <submittedName>
        <fullName evidence="2">DUF4271 domain-containing protein</fullName>
    </submittedName>
</protein>
<dbReference type="AlphaFoldDB" id="A0A9D1UYN0"/>
<accession>A0A9D1UYN0</accession>
<dbReference type="EMBL" id="DXFT01000036">
    <property type="protein sequence ID" value="HIX02850.1"/>
    <property type="molecule type" value="Genomic_DNA"/>
</dbReference>
<feature type="transmembrane region" description="Helical" evidence="1">
    <location>
        <begin position="181"/>
        <end position="200"/>
    </location>
</feature>
<evidence type="ECO:0000313" key="2">
    <source>
        <dbReference type="EMBL" id="HIX02850.1"/>
    </source>
</evidence>
<organism evidence="2 3">
    <name type="scientific">Candidatus Odoribacter faecigallinarum</name>
    <dbReference type="NCBI Taxonomy" id="2838706"/>
    <lineage>
        <taxon>Bacteria</taxon>
        <taxon>Pseudomonadati</taxon>
        <taxon>Bacteroidota</taxon>
        <taxon>Bacteroidia</taxon>
        <taxon>Bacteroidales</taxon>
        <taxon>Odoribacteraceae</taxon>
        <taxon>Odoribacter</taxon>
    </lineage>
</organism>
<dbReference type="InterPro" id="IPR025367">
    <property type="entry name" value="DUF4271"/>
</dbReference>
<feature type="transmembrane region" description="Helical" evidence="1">
    <location>
        <begin position="111"/>
        <end position="132"/>
    </location>
</feature>
<feature type="transmembrane region" description="Helical" evidence="1">
    <location>
        <begin position="138"/>
        <end position="160"/>
    </location>
</feature>
<reference evidence="2" key="1">
    <citation type="journal article" date="2021" name="PeerJ">
        <title>Extensive microbial diversity within the chicken gut microbiome revealed by metagenomics and culture.</title>
        <authorList>
            <person name="Gilroy R."/>
            <person name="Ravi A."/>
            <person name="Getino M."/>
            <person name="Pursley I."/>
            <person name="Horton D.L."/>
            <person name="Alikhan N.F."/>
            <person name="Baker D."/>
            <person name="Gharbi K."/>
            <person name="Hall N."/>
            <person name="Watson M."/>
            <person name="Adriaenssens E.M."/>
            <person name="Foster-Nyarko E."/>
            <person name="Jarju S."/>
            <person name="Secka A."/>
            <person name="Antonio M."/>
            <person name="Oren A."/>
            <person name="Chaudhuri R.R."/>
            <person name="La Ragione R."/>
            <person name="Hildebrand F."/>
            <person name="Pallen M.J."/>
        </authorList>
    </citation>
    <scope>NUCLEOTIDE SEQUENCE</scope>
    <source>
        <strain evidence="2">23274</strain>
    </source>
</reference>
<comment type="caution">
    <text evidence="2">The sequence shown here is derived from an EMBL/GenBank/DDBJ whole genome shotgun (WGS) entry which is preliminary data.</text>
</comment>
<feature type="transmembrane region" description="Helical" evidence="1">
    <location>
        <begin position="238"/>
        <end position="258"/>
    </location>
</feature>
<dbReference type="Pfam" id="PF14093">
    <property type="entry name" value="DUF4271"/>
    <property type="match status" value="1"/>
</dbReference>
<keyword evidence="1" id="KW-1133">Transmembrane helix</keyword>
<keyword evidence="1" id="KW-0812">Transmembrane</keyword>
<feature type="transmembrane region" description="Helical" evidence="1">
    <location>
        <begin position="206"/>
        <end position="226"/>
    </location>
</feature>
<sequence length="265" mass="29657">MKAAMTTRTDSIVPTDSLSLFTRESCFRPQKELTQQTGNTSTASIQPYSFPYAPIQKRDDLPANTLFTILFLILFAILRLHGKDILVPMLQISISRKKTTLLLNEGRIEQLGFYLLGLALSFSVLSVFLSYWCTGEFVSLFALFVFGGLLLYHGCLNGLIRLLGWTFNRKNAIAEAIIQVWAFHISAGLFIAPLVLALFFVQKYAIPALLGTCMTILALVLIAKIIRTVIILFSHKVSILDMILYLCALEMIPLLTLWKVMGQNA</sequence>
<evidence type="ECO:0000313" key="3">
    <source>
        <dbReference type="Proteomes" id="UP000824202"/>
    </source>
</evidence>
<name>A0A9D1UYN0_9BACT</name>
<evidence type="ECO:0000256" key="1">
    <source>
        <dbReference type="SAM" id="Phobius"/>
    </source>
</evidence>